<dbReference type="PIRSF" id="PIRSF005225">
    <property type="entry name" value="LAG1_LAC1"/>
    <property type="match status" value="1"/>
</dbReference>
<name>A0A669PW57_PHACC</name>
<keyword evidence="5" id="KW-0808">Transferase</keyword>
<dbReference type="InterPro" id="IPR009057">
    <property type="entry name" value="Homeodomain-like_sf"/>
</dbReference>
<proteinExistence type="predicted"/>
<dbReference type="PANTHER" id="PTHR12560:SF18">
    <property type="entry name" value="CERAMIDE SYNTHASE 3"/>
    <property type="match status" value="1"/>
</dbReference>
<evidence type="ECO:0000256" key="2">
    <source>
        <dbReference type="ARBA" id="ARBA00004760"/>
    </source>
</evidence>
<evidence type="ECO:0000256" key="13">
    <source>
        <dbReference type="PROSITE-ProRule" id="PRU00205"/>
    </source>
</evidence>
<keyword evidence="8 16" id="KW-1133">Transmembrane helix</keyword>
<evidence type="ECO:0000256" key="16">
    <source>
        <dbReference type="SAM" id="Phobius"/>
    </source>
</evidence>
<comment type="catalytic activity">
    <reaction evidence="11">
        <text>sphinganine + octadecanoyl-CoA = N-(octadecanoyl)-sphinganine + CoA + H(+)</text>
        <dbReference type="Rhea" id="RHEA:36547"/>
        <dbReference type="ChEBI" id="CHEBI:15378"/>
        <dbReference type="ChEBI" id="CHEBI:57287"/>
        <dbReference type="ChEBI" id="CHEBI:57394"/>
        <dbReference type="ChEBI" id="CHEBI:57817"/>
        <dbReference type="ChEBI" id="CHEBI:67033"/>
    </reaction>
    <physiologicalReaction direction="left-to-right" evidence="11">
        <dbReference type="Rhea" id="RHEA:36548"/>
    </physiologicalReaction>
</comment>
<comment type="subcellular location">
    <subcellularLocation>
        <location evidence="1">Endoplasmic reticulum membrane</location>
        <topology evidence="1">Multi-pass membrane protein</topology>
    </subcellularLocation>
    <subcellularLocation>
        <location evidence="12 14">Nucleus</location>
    </subcellularLocation>
</comment>
<feature type="transmembrane region" description="Helical" evidence="16">
    <location>
        <begin position="339"/>
        <end position="360"/>
    </location>
</feature>
<comment type="pathway">
    <text evidence="3">Sphingolipid metabolism.</text>
</comment>
<evidence type="ECO:0000256" key="4">
    <source>
        <dbReference type="ARBA" id="ARBA00022516"/>
    </source>
</evidence>
<reference evidence="19" key="1">
    <citation type="submission" date="2025-08" db="UniProtKB">
        <authorList>
            <consortium name="Ensembl"/>
        </authorList>
    </citation>
    <scope>IDENTIFICATION</scope>
</reference>
<evidence type="ECO:0000256" key="12">
    <source>
        <dbReference type="PROSITE-ProRule" id="PRU00108"/>
    </source>
</evidence>
<dbReference type="Pfam" id="PF03798">
    <property type="entry name" value="TRAM_LAG1_CLN8"/>
    <property type="match status" value="2"/>
</dbReference>
<protein>
    <submittedName>
        <fullName evidence="19">Ceramide synthase 3</fullName>
    </submittedName>
</protein>
<keyword evidence="4" id="KW-0444">Lipid biosynthesis</keyword>
<feature type="transmembrane region" description="Helical" evidence="16">
    <location>
        <begin position="183"/>
        <end position="202"/>
    </location>
</feature>
<dbReference type="Gene3D" id="1.10.10.60">
    <property type="entry name" value="Homeodomain-like"/>
    <property type="match status" value="1"/>
</dbReference>
<evidence type="ECO:0000256" key="14">
    <source>
        <dbReference type="RuleBase" id="RU000682"/>
    </source>
</evidence>
<comment type="pathway">
    <text evidence="2">Lipid metabolism; sphingolipid metabolism.</text>
</comment>
<dbReference type="Pfam" id="PF00046">
    <property type="entry name" value="Homeodomain"/>
    <property type="match status" value="1"/>
</dbReference>
<dbReference type="GO" id="GO:0005634">
    <property type="term" value="C:nucleus"/>
    <property type="evidence" value="ECO:0007669"/>
    <property type="project" value="UniProtKB-SubCell"/>
</dbReference>
<dbReference type="GO" id="GO:0003677">
    <property type="term" value="F:DNA binding"/>
    <property type="evidence" value="ECO:0007669"/>
    <property type="project" value="UniProtKB-UniRule"/>
</dbReference>
<dbReference type="SMART" id="SM00724">
    <property type="entry name" value="TLC"/>
    <property type="match status" value="1"/>
</dbReference>
<feature type="DNA-binding region" description="Homeobox" evidence="12">
    <location>
        <begin position="89"/>
        <end position="126"/>
    </location>
</feature>
<evidence type="ECO:0000256" key="3">
    <source>
        <dbReference type="ARBA" id="ARBA00004991"/>
    </source>
</evidence>
<keyword evidence="12 14" id="KW-0539">Nucleus</keyword>
<evidence type="ECO:0000259" key="17">
    <source>
        <dbReference type="PROSITE" id="PS50071"/>
    </source>
</evidence>
<dbReference type="Ensembl" id="ENSPCLT00000008177.1">
    <property type="protein sequence ID" value="ENSPCLP00000005906.1"/>
    <property type="gene ID" value="ENSPCLG00000004973.1"/>
</dbReference>
<dbReference type="UniPathway" id="UPA00222"/>
<feature type="transmembrane region" description="Helical" evidence="16">
    <location>
        <begin position="139"/>
        <end position="158"/>
    </location>
</feature>
<evidence type="ECO:0000256" key="7">
    <source>
        <dbReference type="ARBA" id="ARBA00022824"/>
    </source>
</evidence>
<keyword evidence="10 13" id="KW-0472">Membrane</keyword>
<evidence type="ECO:0000256" key="9">
    <source>
        <dbReference type="ARBA" id="ARBA00023098"/>
    </source>
</evidence>
<dbReference type="InterPro" id="IPR016439">
    <property type="entry name" value="Lag1/Lac1-like"/>
</dbReference>
<evidence type="ECO:0000256" key="5">
    <source>
        <dbReference type="ARBA" id="ARBA00022679"/>
    </source>
</evidence>
<keyword evidence="9" id="KW-0443">Lipid metabolism</keyword>
<feature type="transmembrane region" description="Helical" evidence="16">
    <location>
        <begin position="380"/>
        <end position="401"/>
    </location>
</feature>
<feature type="region of interest" description="Disordered" evidence="15">
    <location>
        <begin position="416"/>
        <end position="454"/>
    </location>
</feature>
<dbReference type="GO" id="GO:0046513">
    <property type="term" value="P:ceramide biosynthetic process"/>
    <property type="evidence" value="ECO:0007669"/>
    <property type="project" value="InterPro"/>
</dbReference>
<keyword evidence="6 13" id="KW-0812">Transmembrane</keyword>
<keyword evidence="7" id="KW-0256">Endoplasmic reticulum</keyword>
<sequence>MAHILKTLNSWFWWENIWMPINCTWADFVDRDGLVFPKPQQLYATIPYAFVLLIIRFFTERYVAIPLAKALGIKNVRRVKPQPNPVLESYFRECSRHPSQSEIQGLAKKCNCTVHLVEKWFRRRRNLEIPTVLRKFQEAFWRFSFYFASSIAGFIFLYDKPWFYDIWQTWVGYPFQTLLPSQYWYYMAEISFYWSLLFTLGIDTKRKASGHAKQKVDKSTVLILDLVQPHEGSISLSLAHLHPSLFWLSGSLSVCDQVSTSTGRPSGAALTWLYFFSSPQDFLAHVVHHFAAIGLMSGSWCGNYLRIGTLVMFVHDTADFWLEAAKMFNYAHWEKTCNMLFFIFSIAFFITRIILFPFWILRATLYQPTFYSTTPVIAYFLFNGQLLILQGLHLYWGYLILKILKRFIFLKDLKDDRSDEEEEDSVTDNEEESTKNGNKNGCGSGKHLLTSSQH</sequence>
<organism evidence="19 20">
    <name type="scientific">Phasianus colchicus</name>
    <name type="common">Common pheasant</name>
    <dbReference type="NCBI Taxonomy" id="9054"/>
    <lineage>
        <taxon>Eukaryota</taxon>
        <taxon>Metazoa</taxon>
        <taxon>Chordata</taxon>
        <taxon>Craniata</taxon>
        <taxon>Vertebrata</taxon>
        <taxon>Euteleostomi</taxon>
        <taxon>Archelosauria</taxon>
        <taxon>Archosauria</taxon>
        <taxon>Dinosauria</taxon>
        <taxon>Saurischia</taxon>
        <taxon>Theropoda</taxon>
        <taxon>Coelurosauria</taxon>
        <taxon>Aves</taxon>
        <taxon>Neognathae</taxon>
        <taxon>Galloanserae</taxon>
        <taxon>Galliformes</taxon>
        <taxon>Phasianidae</taxon>
        <taxon>Phasianinae</taxon>
        <taxon>Phasianus</taxon>
    </lineage>
</organism>
<dbReference type="PROSITE" id="PS50922">
    <property type="entry name" value="TLC"/>
    <property type="match status" value="1"/>
</dbReference>
<keyword evidence="12 14" id="KW-0371">Homeobox</keyword>
<evidence type="ECO:0000256" key="11">
    <source>
        <dbReference type="ARBA" id="ARBA00049036"/>
    </source>
</evidence>
<keyword evidence="12 14" id="KW-0238">DNA-binding</keyword>
<dbReference type="Proteomes" id="UP000472261">
    <property type="component" value="Unplaced"/>
</dbReference>
<reference evidence="19" key="2">
    <citation type="submission" date="2025-09" db="UniProtKB">
        <authorList>
            <consortium name="Ensembl"/>
        </authorList>
    </citation>
    <scope>IDENTIFICATION</scope>
</reference>
<evidence type="ECO:0000256" key="1">
    <source>
        <dbReference type="ARBA" id="ARBA00004477"/>
    </source>
</evidence>
<dbReference type="GO" id="GO:0005789">
    <property type="term" value="C:endoplasmic reticulum membrane"/>
    <property type="evidence" value="ECO:0007669"/>
    <property type="project" value="UniProtKB-SubCell"/>
</dbReference>
<dbReference type="GO" id="GO:0050291">
    <property type="term" value="F:sphingosine N-acyltransferase activity"/>
    <property type="evidence" value="ECO:0007669"/>
    <property type="project" value="InterPro"/>
</dbReference>
<evidence type="ECO:0000256" key="10">
    <source>
        <dbReference type="ARBA" id="ARBA00023136"/>
    </source>
</evidence>
<evidence type="ECO:0000256" key="8">
    <source>
        <dbReference type="ARBA" id="ARBA00022989"/>
    </source>
</evidence>
<feature type="compositionally biased region" description="Acidic residues" evidence="15">
    <location>
        <begin position="418"/>
        <end position="431"/>
    </location>
</feature>
<feature type="transmembrane region" description="Helical" evidence="16">
    <location>
        <begin position="42"/>
        <end position="59"/>
    </location>
</feature>
<feature type="domain" description="Homeobox" evidence="17">
    <location>
        <begin position="87"/>
        <end position="125"/>
    </location>
</feature>
<dbReference type="PROSITE" id="PS50071">
    <property type="entry name" value="HOMEOBOX_2"/>
    <property type="match status" value="1"/>
</dbReference>
<keyword evidence="20" id="KW-1185">Reference proteome</keyword>
<dbReference type="AlphaFoldDB" id="A0A669PW57"/>
<evidence type="ECO:0000256" key="6">
    <source>
        <dbReference type="ARBA" id="ARBA00022692"/>
    </source>
</evidence>
<feature type="domain" description="TLC" evidence="18">
    <location>
        <begin position="134"/>
        <end position="409"/>
    </location>
</feature>
<dbReference type="FunFam" id="1.10.10.60:FF:000020">
    <property type="entry name" value="Ceramide synthase 5"/>
    <property type="match status" value="1"/>
</dbReference>
<accession>A0A669PW57</accession>
<dbReference type="OMA" id="DHDGLIF"/>
<dbReference type="InterPro" id="IPR006634">
    <property type="entry name" value="TLC-dom"/>
</dbReference>
<dbReference type="SMART" id="SM00389">
    <property type="entry name" value="HOX"/>
    <property type="match status" value="1"/>
</dbReference>
<dbReference type="SUPFAM" id="SSF46689">
    <property type="entry name" value="Homeodomain-like"/>
    <property type="match status" value="1"/>
</dbReference>
<dbReference type="PANTHER" id="PTHR12560">
    <property type="entry name" value="LONGEVITY ASSURANCE FACTOR 1 LAG1"/>
    <property type="match status" value="1"/>
</dbReference>
<evidence type="ECO:0000256" key="15">
    <source>
        <dbReference type="SAM" id="MobiDB-lite"/>
    </source>
</evidence>
<dbReference type="InterPro" id="IPR001356">
    <property type="entry name" value="HD"/>
</dbReference>
<evidence type="ECO:0000259" key="18">
    <source>
        <dbReference type="PROSITE" id="PS50922"/>
    </source>
</evidence>
<evidence type="ECO:0000313" key="20">
    <source>
        <dbReference type="Proteomes" id="UP000472261"/>
    </source>
</evidence>
<evidence type="ECO:0000313" key="19">
    <source>
        <dbReference type="Ensembl" id="ENSPCLP00000005906.1"/>
    </source>
</evidence>
<dbReference type="CDD" id="cd00086">
    <property type="entry name" value="homeodomain"/>
    <property type="match status" value="1"/>
</dbReference>